<feature type="transmembrane region" description="Helical" evidence="7">
    <location>
        <begin position="292"/>
        <end position="314"/>
    </location>
</feature>
<evidence type="ECO:0000256" key="4">
    <source>
        <dbReference type="ARBA" id="ARBA00022989"/>
    </source>
</evidence>
<evidence type="ECO:0000256" key="1">
    <source>
        <dbReference type="ARBA" id="ARBA00004651"/>
    </source>
</evidence>
<dbReference type="RefSeq" id="WP_152762788.1">
    <property type="nucleotide sequence ID" value="NZ_WHLY01000002.1"/>
</dbReference>
<comment type="subcellular location">
    <subcellularLocation>
        <location evidence="1">Cell membrane</location>
        <topology evidence="1">Multi-pass membrane protein</topology>
    </subcellularLocation>
</comment>
<evidence type="ECO:0000313" key="10">
    <source>
        <dbReference type="EMBL" id="MPR35595.1"/>
    </source>
</evidence>
<evidence type="ECO:0000313" key="11">
    <source>
        <dbReference type="Proteomes" id="UP000479293"/>
    </source>
</evidence>
<accession>A0A7C9BLJ5</accession>
<dbReference type="InterPro" id="IPR025857">
    <property type="entry name" value="MacB_PCD"/>
</dbReference>
<dbReference type="Pfam" id="PF02687">
    <property type="entry name" value="FtsX"/>
    <property type="match status" value="1"/>
</dbReference>
<evidence type="ECO:0000256" key="7">
    <source>
        <dbReference type="SAM" id="Phobius"/>
    </source>
</evidence>
<keyword evidence="2" id="KW-1003">Cell membrane</keyword>
<feature type="domain" description="MacB-like periplasmic core" evidence="9">
    <location>
        <begin position="25"/>
        <end position="253"/>
    </location>
</feature>
<dbReference type="InterPro" id="IPR050250">
    <property type="entry name" value="Macrolide_Exporter_MacB"/>
</dbReference>
<dbReference type="InterPro" id="IPR003838">
    <property type="entry name" value="ABC3_permease_C"/>
</dbReference>
<evidence type="ECO:0000256" key="2">
    <source>
        <dbReference type="ARBA" id="ARBA00022475"/>
    </source>
</evidence>
<reference evidence="10 11" key="1">
    <citation type="submission" date="2019-10" db="EMBL/GenBank/DDBJ databases">
        <title>Draft Genome Sequence of Cytophagaceae sp. SJW1-29.</title>
        <authorList>
            <person name="Choi A."/>
        </authorList>
    </citation>
    <scope>NUCLEOTIDE SEQUENCE [LARGE SCALE GENOMIC DNA]</scope>
    <source>
        <strain evidence="10 11">SJW1-29</strain>
    </source>
</reference>
<comment type="similarity">
    <text evidence="6">Belongs to the ABC-4 integral membrane protein family.</text>
</comment>
<keyword evidence="4 7" id="KW-1133">Transmembrane helix</keyword>
<feature type="transmembrane region" description="Helical" evidence="7">
    <location>
        <begin position="335"/>
        <end position="368"/>
    </location>
</feature>
<proteinExistence type="inferred from homology"/>
<gene>
    <name evidence="10" type="ORF">GBK04_20135</name>
</gene>
<dbReference type="GO" id="GO:0022857">
    <property type="term" value="F:transmembrane transporter activity"/>
    <property type="evidence" value="ECO:0007669"/>
    <property type="project" value="TreeGrafter"/>
</dbReference>
<feature type="transmembrane region" description="Helical" evidence="7">
    <location>
        <begin position="21"/>
        <end position="46"/>
    </location>
</feature>
<protein>
    <submittedName>
        <fullName evidence="10">FtsX-like permease family protein</fullName>
    </submittedName>
</protein>
<feature type="transmembrane region" description="Helical" evidence="7">
    <location>
        <begin position="380"/>
        <end position="403"/>
    </location>
</feature>
<dbReference type="GO" id="GO:0005886">
    <property type="term" value="C:plasma membrane"/>
    <property type="evidence" value="ECO:0007669"/>
    <property type="project" value="UniProtKB-SubCell"/>
</dbReference>
<organism evidence="10 11">
    <name type="scientific">Salmonirosea aquatica</name>
    <dbReference type="NCBI Taxonomy" id="2654236"/>
    <lineage>
        <taxon>Bacteria</taxon>
        <taxon>Pseudomonadati</taxon>
        <taxon>Bacteroidota</taxon>
        <taxon>Cytophagia</taxon>
        <taxon>Cytophagales</taxon>
        <taxon>Spirosomataceae</taxon>
        <taxon>Salmonirosea</taxon>
    </lineage>
</organism>
<evidence type="ECO:0000259" key="9">
    <source>
        <dbReference type="Pfam" id="PF12704"/>
    </source>
</evidence>
<dbReference type="PANTHER" id="PTHR30572:SF4">
    <property type="entry name" value="ABC TRANSPORTER PERMEASE YTRF"/>
    <property type="match status" value="1"/>
</dbReference>
<keyword evidence="11" id="KW-1185">Reference proteome</keyword>
<dbReference type="Pfam" id="PF12704">
    <property type="entry name" value="MacB_PCD"/>
    <property type="match status" value="1"/>
</dbReference>
<dbReference type="Proteomes" id="UP000479293">
    <property type="component" value="Unassembled WGS sequence"/>
</dbReference>
<sequence length="414" mass="45355">MKLIRQILESFRFAWQALRSNITRTILSLLGVTVGIFAIVAVFTIVDSLERNIKESMSFIGDKVLYVQKWPWGFGSGEYPWWRYFQWPNPNYREYKYLYDNLENATAVAVMDFKGNTVVKNGSNSMNALIQGVSYEYNQISDVPIAEGRYFSPIETDAGRQVAIIGADIAETLFPGGNPIGKEFKLSGNRFVVAGVQVKKGESLVDFGGAPDTKCLIPYNAFAKLFQSGRPDPDIVVKGYESDEGLYEVEAEVTGLMRTMRGLKPRDENNFSINRPEAAAQAISGLFGVLTLAGWVIGSFSILVGGFGIANIMFVSVKERTNLIGIQKSLGAKNYFILFQFLFEAVMLSLVGGGVGIFFVFLLSFLPLGSLDVVLLPQNIALGLGVSSVIGVLSGIVPAMLAARLDPVEAIRAK</sequence>
<evidence type="ECO:0000256" key="3">
    <source>
        <dbReference type="ARBA" id="ARBA00022692"/>
    </source>
</evidence>
<dbReference type="EMBL" id="WHLY01000002">
    <property type="protein sequence ID" value="MPR35595.1"/>
    <property type="molecule type" value="Genomic_DNA"/>
</dbReference>
<comment type="caution">
    <text evidence="10">The sequence shown here is derived from an EMBL/GenBank/DDBJ whole genome shotgun (WGS) entry which is preliminary data.</text>
</comment>
<name>A0A7C9BLJ5_9BACT</name>
<keyword evidence="3 7" id="KW-0812">Transmembrane</keyword>
<dbReference type="PANTHER" id="PTHR30572">
    <property type="entry name" value="MEMBRANE COMPONENT OF TRANSPORTER-RELATED"/>
    <property type="match status" value="1"/>
</dbReference>
<evidence type="ECO:0000259" key="8">
    <source>
        <dbReference type="Pfam" id="PF02687"/>
    </source>
</evidence>
<evidence type="ECO:0000256" key="6">
    <source>
        <dbReference type="ARBA" id="ARBA00038076"/>
    </source>
</evidence>
<feature type="domain" description="ABC3 transporter permease C-terminal" evidence="8">
    <location>
        <begin position="296"/>
        <end position="407"/>
    </location>
</feature>
<dbReference type="AlphaFoldDB" id="A0A7C9BLJ5"/>
<keyword evidence="5 7" id="KW-0472">Membrane</keyword>
<evidence type="ECO:0000256" key="5">
    <source>
        <dbReference type="ARBA" id="ARBA00023136"/>
    </source>
</evidence>